<feature type="domain" description="DUF7580" evidence="2">
    <location>
        <begin position="119"/>
        <end position="330"/>
    </location>
</feature>
<name>A0A428ULC8_9HYPO</name>
<keyword evidence="4" id="KW-1185">Reference proteome</keyword>
<keyword evidence="1" id="KW-0732">Signal</keyword>
<comment type="caution">
    <text evidence="3">The sequence shown here is derived from an EMBL/GenBank/DDBJ whole genome shotgun (WGS) entry which is preliminary data.</text>
</comment>
<gene>
    <name evidence="3" type="ORF">CDV31_005198</name>
</gene>
<evidence type="ECO:0000259" key="2">
    <source>
        <dbReference type="Pfam" id="PF24476"/>
    </source>
</evidence>
<dbReference type="Pfam" id="PF24476">
    <property type="entry name" value="DUF7580"/>
    <property type="match status" value="1"/>
</dbReference>
<dbReference type="PANTHER" id="PTHR35186">
    <property type="entry name" value="ANK_REP_REGION DOMAIN-CONTAINING PROTEIN"/>
    <property type="match status" value="1"/>
</dbReference>
<protein>
    <recommendedName>
        <fullName evidence="2">DUF7580 domain-containing protein</fullName>
    </recommendedName>
</protein>
<dbReference type="PANTHER" id="PTHR35186:SF4">
    <property type="entry name" value="PRION-INHIBITION AND PROPAGATION HELO DOMAIN-CONTAINING PROTEIN"/>
    <property type="match status" value="1"/>
</dbReference>
<feature type="chain" id="PRO_5019365942" description="DUF7580 domain-containing protein" evidence="1">
    <location>
        <begin position="24"/>
        <end position="337"/>
    </location>
</feature>
<accession>A0A428ULC8</accession>
<evidence type="ECO:0000256" key="1">
    <source>
        <dbReference type="SAM" id="SignalP"/>
    </source>
</evidence>
<dbReference type="Proteomes" id="UP000288429">
    <property type="component" value="Unassembled WGS sequence"/>
</dbReference>
<evidence type="ECO:0000313" key="4">
    <source>
        <dbReference type="Proteomes" id="UP000288429"/>
    </source>
</evidence>
<sequence length="337" mass="38289">MSGFEVAGIVLGALPLLIEGAKATKFYLQGIERWWQFETDFEAFVRAITLEDVIFTQNLDLLLLPLDLSDNERNSLKASSKSSLWRHPDIVAQLKHHLREALPLFTRLLNELRISLDELHEMIPVKFFLEPKSQRRLQEAQTQTIEMFWSSSSMNLAARLQIGISIATVLLGVGTSAWVPRGWNWEDIFVMRSKEKGPGQDWMFGPYMDHKSLSLTLKEIPMNAKDHAEAAIFSLGVLLMELHFRQGLENSPHWHRHCPGGQPNDLTNIAAAYAWYQDLEKDPGLVEGLAEPVRRCIQVSFASPADLESADFIRDVLEAVVQPLEAFLKQWSGKMIQ</sequence>
<feature type="signal peptide" evidence="1">
    <location>
        <begin position="1"/>
        <end position="23"/>
    </location>
</feature>
<proteinExistence type="predicted"/>
<dbReference type="EMBL" id="NIZV01000052">
    <property type="protein sequence ID" value="RSM15117.1"/>
    <property type="molecule type" value="Genomic_DNA"/>
</dbReference>
<dbReference type="InterPro" id="IPR056002">
    <property type="entry name" value="DUF7580"/>
</dbReference>
<evidence type="ECO:0000313" key="3">
    <source>
        <dbReference type="EMBL" id="RSM15117.1"/>
    </source>
</evidence>
<dbReference type="AlphaFoldDB" id="A0A428ULC8"/>
<organism evidence="3 4">
    <name type="scientific">Fusarium ambrosium</name>
    <dbReference type="NCBI Taxonomy" id="131363"/>
    <lineage>
        <taxon>Eukaryota</taxon>
        <taxon>Fungi</taxon>
        <taxon>Dikarya</taxon>
        <taxon>Ascomycota</taxon>
        <taxon>Pezizomycotina</taxon>
        <taxon>Sordariomycetes</taxon>
        <taxon>Hypocreomycetidae</taxon>
        <taxon>Hypocreales</taxon>
        <taxon>Nectriaceae</taxon>
        <taxon>Fusarium</taxon>
        <taxon>Fusarium solani species complex</taxon>
    </lineage>
</organism>
<reference evidence="3 4" key="1">
    <citation type="submission" date="2017-06" db="EMBL/GenBank/DDBJ databases">
        <title>Cmopartive genomic analysis of Ambrosia Fusariam Clade fungi.</title>
        <authorList>
            <person name="Stajich J.E."/>
            <person name="Carrillo J."/>
            <person name="Kijimoto T."/>
            <person name="Eskalen A."/>
            <person name="O'Donnell K."/>
            <person name="Kasson M."/>
        </authorList>
    </citation>
    <scope>NUCLEOTIDE SEQUENCE [LARGE SCALE GENOMIC DNA]</scope>
    <source>
        <strain evidence="3 4">NRRL 20438</strain>
    </source>
</reference>